<sequence>MSKIEIIGLGAGDINQLSIGTYKKLTETKATVFTRTLDHPVIKTIQEAGVRFQSFDNIYEEEEQFATVYERIVARLIEEAKATAEGILYTVPGHPMLAEKAVQLLLDQGEVEVEVVGGQSYLDDLFTSLRIDPIDGFQFVDGTSFERSQLNYRQHIIFCQVYDRFIASEVKLALLEDLPADYEVVVVEAAGSEQEVITKLPLEELDHRLEVSNLTSVYIPPAENHLLNHTFSNLREVVRVLRSPSGCPWDRKQTHETLREYAVEEVYELLDAIDQQDDEGIIEELGDILLQVMLHSQIGEDDGYFTVDDVIRGITGKMIHRHPHVFGDRDVSSVDEVLTNWEALKKEEKGETRQSVLDGVSKGMPSLAKAYQLQKKAAKVGFDWEEVQEIWQKLDEELAEVKEAIEANNQQEVEKEFGDVLFVIANLTRYYKINPEIALNLSNQKFISRFSYIEEQLGNQGKAIEDATLEEMDAYWDQAKERE</sequence>
<reference evidence="4" key="1">
    <citation type="submission" date="2017-11" db="EMBL/GenBank/DDBJ databases">
        <authorList>
            <person name="Zhu W."/>
        </authorList>
    </citation>
    <scope>NUCLEOTIDE SEQUENCE [LARGE SCALE GENOMIC DNA]</scope>
    <source>
        <strain evidence="4">160</strain>
    </source>
</reference>
<evidence type="ECO:0000259" key="1">
    <source>
        <dbReference type="Pfam" id="PF00590"/>
    </source>
</evidence>
<dbReference type="GO" id="GO:0046081">
    <property type="term" value="P:dUTP catabolic process"/>
    <property type="evidence" value="ECO:0007669"/>
    <property type="project" value="TreeGrafter"/>
</dbReference>
<dbReference type="PANTHER" id="PTHR30522">
    <property type="entry name" value="NUCLEOSIDE TRIPHOSPHATE PYROPHOSPHOHYDROLASE"/>
    <property type="match status" value="1"/>
</dbReference>
<dbReference type="InterPro" id="IPR048011">
    <property type="entry name" value="NTP-PPase_MazG-like_C"/>
</dbReference>
<dbReference type="InterPro" id="IPR004518">
    <property type="entry name" value="MazG-like_dom"/>
</dbReference>
<evidence type="ECO:0000313" key="3">
    <source>
        <dbReference type="EMBL" id="AXI07550.1"/>
    </source>
</evidence>
<feature type="domain" description="NTP pyrophosphohydrolase MazG-like" evidence="2">
    <location>
        <begin position="388"/>
        <end position="449"/>
    </location>
</feature>
<dbReference type="InterPro" id="IPR014777">
    <property type="entry name" value="4pyrrole_Mease_sub1"/>
</dbReference>
<name>A0A345PC20_9BACI</name>
<dbReference type="InterPro" id="IPR035996">
    <property type="entry name" value="4pyrrol_Methylase_sf"/>
</dbReference>
<dbReference type="PANTHER" id="PTHR30522:SF0">
    <property type="entry name" value="NUCLEOSIDE TRIPHOSPHATE PYROPHOSPHOHYDROLASE"/>
    <property type="match status" value="1"/>
</dbReference>
<dbReference type="InterPro" id="IPR011551">
    <property type="entry name" value="NTP_PyrPHydrolase_MazG"/>
</dbReference>
<organism evidence="3 4">
    <name type="scientific">Oceanobacillus zhaokaii</name>
    <dbReference type="NCBI Taxonomy" id="2052660"/>
    <lineage>
        <taxon>Bacteria</taxon>
        <taxon>Bacillati</taxon>
        <taxon>Bacillota</taxon>
        <taxon>Bacilli</taxon>
        <taxon>Bacillales</taxon>
        <taxon>Bacillaceae</taxon>
        <taxon>Oceanobacillus</taxon>
    </lineage>
</organism>
<dbReference type="GO" id="GO:0046047">
    <property type="term" value="P:TTP catabolic process"/>
    <property type="evidence" value="ECO:0007669"/>
    <property type="project" value="TreeGrafter"/>
</dbReference>
<dbReference type="InterPro" id="IPR035013">
    <property type="entry name" value="YabN_N"/>
</dbReference>
<dbReference type="EMBL" id="CP024848">
    <property type="protein sequence ID" value="AXI07550.1"/>
    <property type="molecule type" value="Genomic_DNA"/>
</dbReference>
<dbReference type="NCBIfam" id="TIGR00444">
    <property type="entry name" value="mazG"/>
    <property type="match status" value="1"/>
</dbReference>
<dbReference type="InterPro" id="IPR024180">
    <property type="entry name" value="Tetrapyrrole_Mease/MazG_pred"/>
</dbReference>
<evidence type="ECO:0000259" key="2">
    <source>
        <dbReference type="Pfam" id="PF03819"/>
    </source>
</evidence>
<dbReference type="RefSeq" id="WP_114914846.1">
    <property type="nucleotide sequence ID" value="NZ_CP024848.1"/>
</dbReference>
<keyword evidence="3" id="KW-0378">Hydrolase</keyword>
<dbReference type="OrthoDB" id="9808939at2"/>
<dbReference type="InterPro" id="IPR000878">
    <property type="entry name" value="4pyrrol_Mease"/>
</dbReference>
<dbReference type="NCBIfam" id="NF007113">
    <property type="entry name" value="PRK09562.1"/>
    <property type="match status" value="1"/>
</dbReference>
<dbReference type="FunFam" id="1.10.287.1080:FF:000001">
    <property type="entry name" value="Nucleoside triphosphate pyrophosphohydrolase"/>
    <property type="match status" value="1"/>
</dbReference>
<gene>
    <name evidence="3" type="ORF">CUC15_00330</name>
</gene>
<dbReference type="GO" id="GO:0046052">
    <property type="term" value="P:UTP catabolic process"/>
    <property type="evidence" value="ECO:0007669"/>
    <property type="project" value="TreeGrafter"/>
</dbReference>
<dbReference type="GO" id="GO:0006203">
    <property type="term" value="P:dGTP catabolic process"/>
    <property type="evidence" value="ECO:0007669"/>
    <property type="project" value="TreeGrafter"/>
</dbReference>
<dbReference type="CDD" id="cd11723">
    <property type="entry name" value="YabN_N_like"/>
    <property type="match status" value="1"/>
</dbReference>
<dbReference type="SUPFAM" id="SSF101386">
    <property type="entry name" value="all-alpha NTP pyrophosphatases"/>
    <property type="match status" value="2"/>
</dbReference>
<dbReference type="GO" id="GO:0046076">
    <property type="term" value="P:dTTP catabolic process"/>
    <property type="evidence" value="ECO:0007669"/>
    <property type="project" value="TreeGrafter"/>
</dbReference>
<dbReference type="Gene3D" id="3.40.1010.10">
    <property type="entry name" value="Cobalt-precorrin-4 Transmethylase, Domain 1"/>
    <property type="match status" value="1"/>
</dbReference>
<dbReference type="GO" id="GO:0008168">
    <property type="term" value="F:methyltransferase activity"/>
    <property type="evidence" value="ECO:0007669"/>
    <property type="project" value="InterPro"/>
</dbReference>
<keyword evidence="4" id="KW-1185">Reference proteome</keyword>
<dbReference type="FunFam" id="1.10.287.1080:FF:000003">
    <property type="entry name" value="Nucleoside triphosphate pyrophosphohydrolase"/>
    <property type="match status" value="1"/>
</dbReference>
<feature type="domain" description="NTP pyrophosphohydrolase MazG-like" evidence="2">
    <location>
        <begin position="253"/>
        <end position="326"/>
    </location>
</feature>
<dbReference type="PIRSF" id="PIRSF002845">
    <property type="entry name" value="Ttrprl_mtas_MazG"/>
    <property type="match status" value="1"/>
</dbReference>
<dbReference type="CDD" id="cd11528">
    <property type="entry name" value="NTP-PPase_MazG_Nterm"/>
    <property type="match status" value="1"/>
</dbReference>
<dbReference type="GO" id="GO:0006950">
    <property type="term" value="P:response to stress"/>
    <property type="evidence" value="ECO:0007669"/>
    <property type="project" value="UniProtKB-ARBA"/>
</dbReference>
<dbReference type="GO" id="GO:0047429">
    <property type="term" value="F:nucleoside triphosphate diphosphatase activity"/>
    <property type="evidence" value="ECO:0007669"/>
    <property type="project" value="InterPro"/>
</dbReference>
<dbReference type="CDD" id="cd11529">
    <property type="entry name" value="NTP-PPase_MazG_Cterm"/>
    <property type="match status" value="1"/>
</dbReference>
<accession>A0A345PC20</accession>
<feature type="domain" description="Tetrapyrrole methylase" evidence="1">
    <location>
        <begin position="4"/>
        <end position="206"/>
    </location>
</feature>
<dbReference type="Pfam" id="PF00590">
    <property type="entry name" value="TP_methylase"/>
    <property type="match status" value="1"/>
</dbReference>
<proteinExistence type="predicted"/>
<dbReference type="Gene3D" id="1.10.287.1080">
    <property type="entry name" value="MazG-like"/>
    <property type="match status" value="2"/>
</dbReference>
<dbReference type="Proteomes" id="UP000253908">
    <property type="component" value="Chromosome"/>
</dbReference>
<dbReference type="KEGG" id="ocn:CUC15_00330"/>
<dbReference type="SUPFAM" id="SSF53790">
    <property type="entry name" value="Tetrapyrrole methylase"/>
    <property type="match status" value="1"/>
</dbReference>
<dbReference type="AlphaFoldDB" id="A0A345PC20"/>
<evidence type="ECO:0000313" key="4">
    <source>
        <dbReference type="Proteomes" id="UP000253908"/>
    </source>
</evidence>
<dbReference type="InterPro" id="IPR048015">
    <property type="entry name" value="NTP-PPase_MazG-like_N"/>
</dbReference>
<dbReference type="Pfam" id="PF03819">
    <property type="entry name" value="MazG"/>
    <property type="match status" value="2"/>
</dbReference>
<protein>
    <submittedName>
        <fullName evidence="3">Nucleoside triphosphate pyrophosphohydrolase</fullName>
    </submittedName>
</protein>
<dbReference type="GO" id="GO:0046061">
    <property type="term" value="P:dATP catabolic process"/>
    <property type="evidence" value="ECO:0007669"/>
    <property type="project" value="TreeGrafter"/>
</dbReference>